<dbReference type="PANTHER" id="PTHR34406:SF1">
    <property type="entry name" value="PROTEIN YCEI"/>
    <property type="match status" value="1"/>
</dbReference>
<protein>
    <submittedName>
        <fullName evidence="2">Putative YceI-like family protein</fullName>
    </submittedName>
</protein>
<dbReference type="Pfam" id="PF04264">
    <property type="entry name" value="YceI"/>
    <property type="match status" value="1"/>
</dbReference>
<name>A0A0W0TLK2_9GAMM</name>
<evidence type="ECO:0000313" key="5">
    <source>
        <dbReference type="Proteomes" id="UP000251942"/>
    </source>
</evidence>
<dbReference type="InterPro" id="IPR007372">
    <property type="entry name" value="Lipid/polyisoprenoid-bd_YceI"/>
</dbReference>
<dbReference type="SUPFAM" id="SSF101874">
    <property type="entry name" value="YceI-like"/>
    <property type="match status" value="1"/>
</dbReference>
<proteinExistence type="predicted"/>
<dbReference type="Proteomes" id="UP000251942">
    <property type="component" value="Unassembled WGS sequence"/>
</dbReference>
<evidence type="ECO:0000313" key="3">
    <source>
        <dbReference type="EMBL" id="SPX61838.1"/>
    </source>
</evidence>
<dbReference type="STRING" id="453.Lfee_2195"/>
<dbReference type="PANTHER" id="PTHR34406">
    <property type="entry name" value="PROTEIN YCEI"/>
    <property type="match status" value="1"/>
</dbReference>
<dbReference type="Gene3D" id="2.40.128.110">
    <property type="entry name" value="Lipid/polyisoprenoid-binding, YceI-like"/>
    <property type="match status" value="1"/>
</dbReference>
<dbReference type="PATRIC" id="fig|453.4.peg.2406"/>
<gene>
    <name evidence="3" type="primary">yceI_1</name>
    <name evidence="2" type="ORF">Lfee_2195</name>
    <name evidence="3" type="ORF">NCTC12022_02590</name>
</gene>
<evidence type="ECO:0000313" key="4">
    <source>
        <dbReference type="Proteomes" id="UP000054698"/>
    </source>
</evidence>
<dbReference type="InterPro" id="IPR036761">
    <property type="entry name" value="TTHA0802/YceI-like_sf"/>
</dbReference>
<evidence type="ECO:0000313" key="2">
    <source>
        <dbReference type="EMBL" id="KTC96397.1"/>
    </source>
</evidence>
<reference evidence="3 5" key="2">
    <citation type="submission" date="2018-06" db="EMBL/GenBank/DDBJ databases">
        <authorList>
            <consortium name="Pathogen Informatics"/>
            <person name="Doyle S."/>
        </authorList>
    </citation>
    <scope>NUCLEOTIDE SEQUENCE [LARGE SCALE GENOMIC DNA]</scope>
    <source>
        <strain evidence="3 5">NCTC12022</strain>
    </source>
</reference>
<reference evidence="2 4" key="1">
    <citation type="submission" date="2015-11" db="EMBL/GenBank/DDBJ databases">
        <title>Genomic analysis of 38 Legionella species identifies large and diverse effector repertoires.</title>
        <authorList>
            <person name="Burstein D."/>
            <person name="Amaro F."/>
            <person name="Zusman T."/>
            <person name="Lifshitz Z."/>
            <person name="Cohen O."/>
            <person name="Gilbert J.A."/>
            <person name="Pupko T."/>
            <person name="Shuman H.A."/>
            <person name="Segal G."/>
        </authorList>
    </citation>
    <scope>NUCLEOTIDE SEQUENCE [LARGE SCALE GENOMIC DNA]</scope>
    <source>
        <strain evidence="2 4">WO-44C</strain>
    </source>
</reference>
<dbReference type="Proteomes" id="UP000054698">
    <property type="component" value="Unassembled WGS sequence"/>
</dbReference>
<dbReference type="SMART" id="SM00867">
    <property type="entry name" value="YceI"/>
    <property type="match status" value="1"/>
</dbReference>
<dbReference type="OrthoDB" id="1247465at2"/>
<keyword evidence="4" id="KW-1185">Reference proteome</keyword>
<dbReference type="AlphaFoldDB" id="A0A0W0TLK2"/>
<organism evidence="2 4">
    <name type="scientific">Legionella feeleii</name>
    <dbReference type="NCBI Taxonomy" id="453"/>
    <lineage>
        <taxon>Bacteria</taxon>
        <taxon>Pseudomonadati</taxon>
        <taxon>Pseudomonadota</taxon>
        <taxon>Gammaproteobacteria</taxon>
        <taxon>Legionellales</taxon>
        <taxon>Legionellaceae</taxon>
        <taxon>Legionella</taxon>
    </lineage>
</organism>
<dbReference type="EMBL" id="UASS01000022">
    <property type="protein sequence ID" value="SPX61838.1"/>
    <property type="molecule type" value="Genomic_DNA"/>
</dbReference>
<dbReference type="EMBL" id="LNYB01000081">
    <property type="protein sequence ID" value="KTC96397.1"/>
    <property type="molecule type" value="Genomic_DNA"/>
</dbReference>
<evidence type="ECO:0000259" key="1">
    <source>
        <dbReference type="SMART" id="SM00867"/>
    </source>
</evidence>
<accession>A0A0W0TLK2</accession>
<dbReference type="RefSeq" id="WP_058446745.1">
    <property type="nucleotide sequence ID" value="NZ_CAAAHT010000001.1"/>
</dbReference>
<feature type="domain" description="Lipid/polyisoprenoid-binding YceI-like" evidence="1">
    <location>
        <begin position="29"/>
        <end position="190"/>
    </location>
</feature>
<sequence length="193" mass="21403">MRLINSLSKWLVFMILTFIPVFVNAALPEWEIIPGESSLSFTAIQNDAPVKGQFKQFTGKIFVDPNDYKSSKIDIIVDMNSVSADYADVKNTLITPDFFNVKMFPKAEFKATEFNKTGDKTYQAIGTLTIRDKSAPVTLTFTAVETSPGMALVEGSTTFKRSTFGVGQGDWASTDEIKDDVKVDFKLVAKKKS</sequence>